<dbReference type="InParanoid" id="A0A2J6TRX4"/>
<evidence type="ECO:0000313" key="2">
    <source>
        <dbReference type="Proteomes" id="UP000235371"/>
    </source>
</evidence>
<accession>A0A2J6TRX4</accession>
<dbReference type="AlphaFoldDB" id="A0A2J6TRX4"/>
<organism evidence="1 2">
    <name type="scientific">Hyaloscypha bicolor E</name>
    <dbReference type="NCBI Taxonomy" id="1095630"/>
    <lineage>
        <taxon>Eukaryota</taxon>
        <taxon>Fungi</taxon>
        <taxon>Dikarya</taxon>
        <taxon>Ascomycota</taxon>
        <taxon>Pezizomycotina</taxon>
        <taxon>Leotiomycetes</taxon>
        <taxon>Helotiales</taxon>
        <taxon>Hyaloscyphaceae</taxon>
        <taxon>Hyaloscypha</taxon>
        <taxon>Hyaloscypha bicolor</taxon>
    </lineage>
</organism>
<dbReference type="GeneID" id="36578692"/>
<dbReference type="Proteomes" id="UP000235371">
    <property type="component" value="Unassembled WGS sequence"/>
</dbReference>
<protein>
    <submittedName>
        <fullName evidence="1">Uncharacterized protein</fullName>
    </submittedName>
</protein>
<evidence type="ECO:0000313" key="1">
    <source>
        <dbReference type="EMBL" id="PMD65771.1"/>
    </source>
</evidence>
<proteinExistence type="predicted"/>
<reference evidence="1 2" key="1">
    <citation type="submission" date="2016-04" db="EMBL/GenBank/DDBJ databases">
        <title>A degradative enzymes factory behind the ericoid mycorrhizal symbiosis.</title>
        <authorList>
            <consortium name="DOE Joint Genome Institute"/>
            <person name="Martino E."/>
            <person name="Morin E."/>
            <person name="Grelet G."/>
            <person name="Kuo A."/>
            <person name="Kohler A."/>
            <person name="Daghino S."/>
            <person name="Barry K."/>
            <person name="Choi C."/>
            <person name="Cichocki N."/>
            <person name="Clum A."/>
            <person name="Copeland A."/>
            <person name="Hainaut M."/>
            <person name="Haridas S."/>
            <person name="Labutti K."/>
            <person name="Lindquist E."/>
            <person name="Lipzen A."/>
            <person name="Khouja H.-R."/>
            <person name="Murat C."/>
            <person name="Ohm R."/>
            <person name="Olson A."/>
            <person name="Spatafora J."/>
            <person name="Veneault-Fourrey C."/>
            <person name="Henrissat B."/>
            <person name="Grigoriev I."/>
            <person name="Martin F."/>
            <person name="Perotto S."/>
        </authorList>
    </citation>
    <scope>NUCLEOTIDE SEQUENCE [LARGE SCALE GENOMIC DNA]</scope>
    <source>
        <strain evidence="1 2">E</strain>
    </source>
</reference>
<name>A0A2J6TRX4_9HELO</name>
<dbReference type="RefSeq" id="XP_024742675.1">
    <property type="nucleotide sequence ID" value="XM_024870610.1"/>
</dbReference>
<gene>
    <name evidence="1" type="ORF">K444DRAFT_152034</name>
</gene>
<dbReference type="EMBL" id="KZ613745">
    <property type="protein sequence ID" value="PMD65771.1"/>
    <property type="molecule type" value="Genomic_DNA"/>
</dbReference>
<keyword evidence="2" id="KW-1185">Reference proteome</keyword>
<sequence length="173" mass="18130">MTPGGHATELRLVGDLQSSPTGGVHCGVDVGAKSAGEGWASEQEGAAAGIRACENRCEKSLRAAARGKRCMSPCPGLVAMRERERETNRQRSWLCSTAPSVSTVTSPSRRGGGNGFQLCFARQVPWPGKNIGQAALSCPTAILRPPAGTGEAMIEIASLHLLRTGDGEVYRTP</sequence>